<keyword evidence="4" id="KW-1185">Reference proteome</keyword>
<name>A0A4R4W6B2_9PSEU</name>
<evidence type="ECO:0000259" key="2">
    <source>
        <dbReference type="Pfam" id="PF12697"/>
    </source>
</evidence>
<dbReference type="GO" id="GO:0016020">
    <property type="term" value="C:membrane"/>
    <property type="evidence" value="ECO:0007669"/>
    <property type="project" value="TreeGrafter"/>
</dbReference>
<dbReference type="SUPFAM" id="SSF53474">
    <property type="entry name" value="alpha/beta-Hydrolases"/>
    <property type="match status" value="1"/>
</dbReference>
<protein>
    <submittedName>
        <fullName evidence="3">Alpha/beta hydrolase</fullName>
    </submittedName>
</protein>
<feature type="domain" description="AB hydrolase-1" evidence="2">
    <location>
        <begin position="44"/>
        <end position="247"/>
    </location>
</feature>
<comment type="caution">
    <text evidence="3">The sequence shown here is derived from an EMBL/GenBank/DDBJ whole genome shotgun (WGS) entry which is preliminary data.</text>
</comment>
<dbReference type="InterPro" id="IPR029058">
    <property type="entry name" value="AB_hydrolase_fold"/>
</dbReference>
<dbReference type="InterPro" id="IPR000073">
    <property type="entry name" value="AB_hydrolase_1"/>
</dbReference>
<dbReference type="PRINTS" id="PR00111">
    <property type="entry name" value="ABHYDROLASE"/>
</dbReference>
<proteinExistence type="predicted"/>
<sequence length="288" mass="30552">MSVLPGRFGPQPPPAERGRASIDVVVELSATVLAEPGAAEPPAVFVHGVLAWGDDDRYGFGHQRALAAHRRIVLLDRRGHGGSPDLEGPHRTDYEVDAADVVDALGDGAHLVGHSYGGVAALLAASRRPDLVRSLCLIQPGSLRVAEDHPVIADCLARNRAATGSLPPDMTAEQYLRLATESVGMPTPPATPERLRAARTSMGERPCWDAAVDLGPIADAPWPSLVIVGDWAGAPDAYRRLAGEPLTIAAQVLADRIGADLLTVPGFYPHVQEPENVNTAIQNLWSRT</sequence>
<dbReference type="RefSeq" id="WP_132671922.1">
    <property type="nucleotide sequence ID" value="NZ_SMKS01000001.1"/>
</dbReference>
<accession>A0A4R4W6B2</accession>
<gene>
    <name evidence="3" type="ORF">E1181_00960</name>
</gene>
<dbReference type="AlphaFoldDB" id="A0A4R4W6B2"/>
<dbReference type="GO" id="GO:0016787">
    <property type="term" value="F:hydrolase activity"/>
    <property type="evidence" value="ECO:0007669"/>
    <property type="project" value="UniProtKB-KW"/>
</dbReference>
<organism evidence="3 4">
    <name type="scientific">Saccharopolyspora terrae</name>
    <dbReference type="NCBI Taxonomy" id="2530384"/>
    <lineage>
        <taxon>Bacteria</taxon>
        <taxon>Bacillati</taxon>
        <taxon>Actinomycetota</taxon>
        <taxon>Actinomycetes</taxon>
        <taxon>Pseudonocardiales</taxon>
        <taxon>Pseudonocardiaceae</taxon>
        <taxon>Saccharopolyspora</taxon>
    </lineage>
</organism>
<dbReference type="EMBL" id="SMKS01000001">
    <property type="protein sequence ID" value="TDD10625.1"/>
    <property type="molecule type" value="Genomic_DNA"/>
</dbReference>
<evidence type="ECO:0000313" key="4">
    <source>
        <dbReference type="Proteomes" id="UP000295674"/>
    </source>
</evidence>
<reference evidence="3 4" key="1">
    <citation type="submission" date="2019-03" db="EMBL/GenBank/DDBJ databases">
        <title>Draft genome sequences of novel Actinobacteria.</title>
        <authorList>
            <person name="Sahin N."/>
            <person name="Ay H."/>
            <person name="Saygin H."/>
        </authorList>
    </citation>
    <scope>NUCLEOTIDE SEQUENCE [LARGE SCALE GENOMIC DNA]</scope>
    <source>
        <strain evidence="3 4">16K309</strain>
    </source>
</reference>
<evidence type="ECO:0000313" key="3">
    <source>
        <dbReference type="EMBL" id="TDD10625.1"/>
    </source>
</evidence>
<dbReference type="PANTHER" id="PTHR43798:SF31">
    <property type="entry name" value="AB HYDROLASE SUPERFAMILY PROTEIN YCLE"/>
    <property type="match status" value="1"/>
</dbReference>
<keyword evidence="1 3" id="KW-0378">Hydrolase</keyword>
<evidence type="ECO:0000256" key="1">
    <source>
        <dbReference type="ARBA" id="ARBA00022801"/>
    </source>
</evidence>
<dbReference type="PANTHER" id="PTHR43798">
    <property type="entry name" value="MONOACYLGLYCEROL LIPASE"/>
    <property type="match status" value="1"/>
</dbReference>
<dbReference type="Pfam" id="PF12697">
    <property type="entry name" value="Abhydrolase_6"/>
    <property type="match status" value="1"/>
</dbReference>
<dbReference type="OrthoDB" id="63519at2"/>
<dbReference type="InterPro" id="IPR050266">
    <property type="entry name" value="AB_hydrolase_sf"/>
</dbReference>
<dbReference type="Gene3D" id="3.40.50.1820">
    <property type="entry name" value="alpha/beta hydrolase"/>
    <property type="match status" value="1"/>
</dbReference>
<dbReference type="Proteomes" id="UP000295674">
    <property type="component" value="Unassembled WGS sequence"/>
</dbReference>